<evidence type="ECO:0000256" key="1">
    <source>
        <dbReference type="SAM" id="SignalP"/>
    </source>
</evidence>
<reference evidence="2" key="1">
    <citation type="submission" date="2021-10" db="EMBL/GenBank/DDBJ databases">
        <title>Gramella sp. ASW11-100T, isolated from marine sediment.</title>
        <authorList>
            <person name="Xia C."/>
        </authorList>
    </citation>
    <scope>NUCLEOTIDE SEQUENCE</scope>
    <source>
        <strain evidence="2">ASW11-100</strain>
    </source>
</reference>
<keyword evidence="1" id="KW-0732">Signal</keyword>
<keyword evidence="3" id="KW-1185">Reference proteome</keyword>
<name>A0A9X1LJU7_9FLAO</name>
<accession>A0A9X1LJU7</accession>
<evidence type="ECO:0000313" key="2">
    <source>
        <dbReference type="EMBL" id="MCB7481718.1"/>
    </source>
</evidence>
<dbReference type="InterPro" id="IPR021428">
    <property type="entry name" value="DUF3078"/>
</dbReference>
<comment type="caution">
    <text evidence="2">The sequence shown here is derived from an EMBL/GenBank/DDBJ whole genome shotgun (WGS) entry which is preliminary data.</text>
</comment>
<feature type="signal peptide" evidence="1">
    <location>
        <begin position="1"/>
        <end position="20"/>
    </location>
</feature>
<dbReference type="EMBL" id="JAJBZG010000005">
    <property type="protein sequence ID" value="MCB7481718.1"/>
    <property type="molecule type" value="Genomic_DNA"/>
</dbReference>
<evidence type="ECO:0000313" key="3">
    <source>
        <dbReference type="Proteomes" id="UP001139414"/>
    </source>
</evidence>
<feature type="chain" id="PRO_5040758855" evidence="1">
    <location>
        <begin position="21"/>
        <end position="301"/>
    </location>
</feature>
<organism evidence="2 3">
    <name type="scientific">Christiangramia sediminis</name>
    <dbReference type="NCBI Taxonomy" id="2881336"/>
    <lineage>
        <taxon>Bacteria</taxon>
        <taxon>Pseudomonadati</taxon>
        <taxon>Bacteroidota</taxon>
        <taxon>Flavobacteriia</taxon>
        <taxon>Flavobacteriales</taxon>
        <taxon>Flavobacteriaceae</taxon>
        <taxon>Christiangramia</taxon>
    </lineage>
</organism>
<dbReference type="AlphaFoldDB" id="A0A9X1LJU7"/>
<protein>
    <submittedName>
        <fullName evidence="2">DUF3078 domain-containing protein</fullName>
    </submittedName>
</protein>
<dbReference type="Proteomes" id="UP001139414">
    <property type="component" value="Unassembled WGS sequence"/>
</dbReference>
<proteinExistence type="predicted"/>
<dbReference type="RefSeq" id="WP_229340942.1">
    <property type="nucleotide sequence ID" value="NZ_JAJBZG010000005.1"/>
</dbReference>
<sequence length="301" mass="34195">MNRTLLFAFSLLLCSGIAFTQEEEKKDSIPPNGWTKEGNIQLLFNQSAFNKEWTGGGTSSIAGNLTVNYQFNYRKDDFTWDNKIIANYGLTKVKGDEFARKTSDRLELNSIAGKQIEETNFYYSWFLNFRTQFAKGYEFGEDPETGETTRTETTHFMSPGYLQTGPGIMYKKTDNFVVNLAPATARFIFVDKDFTSIQGYIDGDYFGVDQGKSMRYEFGASLSGFVSYEILENVNMEHSLALYSNYLDKPANIDIDYLLNLEMGINDYLSANFIFQAIYDDNAVGAFQIREVLGVGFNFGF</sequence>
<dbReference type="Pfam" id="PF11276">
    <property type="entry name" value="DUF3078"/>
    <property type="match status" value="1"/>
</dbReference>
<gene>
    <name evidence="2" type="ORF">LGQ90_10640</name>
</gene>